<dbReference type="InterPro" id="IPR012341">
    <property type="entry name" value="6hp_glycosidase-like_sf"/>
</dbReference>
<organism evidence="3 4">
    <name type="scientific">Anaerosacchariphilus polymeriproducens</name>
    <dbReference type="NCBI Taxonomy" id="1812858"/>
    <lineage>
        <taxon>Bacteria</taxon>
        <taxon>Bacillati</taxon>
        <taxon>Bacillota</taxon>
        <taxon>Clostridia</taxon>
        <taxon>Lachnospirales</taxon>
        <taxon>Lachnospiraceae</taxon>
        <taxon>Anaerosacchariphilus</taxon>
    </lineage>
</organism>
<reference evidence="3 4" key="1">
    <citation type="submission" date="2018-07" db="EMBL/GenBank/DDBJ databases">
        <title>Anaerosacharophilus polymeroproducens gen. nov. sp. nov., an anaerobic bacterium isolated from salt field.</title>
        <authorList>
            <person name="Kim W."/>
            <person name="Yang S.-H."/>
            <person name="Oh J."/>
            <person name="Lee J.-H."/>
            <person name="Kwon K.K."/>
        </authorList>
    </citation>
    <scope>NUCLEOTIDE SEQUENCE [LARGE SCALE GENOMIC DNA]</scope>
    <source>
        <strain evidence="3 4">MCWD5</strain>
    </source>
</reference>
<accession>A0A371AS34</accession>
<comment type="caution">
    <text evidence="3">The sequence shown here is derived from an EMBL/GenBank/DDBJ whole genome shotgun (WGS) entry which is preliminary data.</text>
</comment>
<dbReference type="RefSeq" id="WP_115482798.1">
    <property type="nucleotide sequence ID" value="NZ_QRCT01000049.1"/>
</dbReference>
<dbReference type="InterPro" id="IPR008928">
    <property type="entry name" value="6-hairpin_glycosidase_sf"/>
</dbReference>
<evidence type="ECO:0000313" key="4">
    <source>
        <dbReference type="Proteomes" id="UP000255036"/>
    </source>
</evidence>
<name>A0A371AS34_9FIRM</name>
<dbReference type="SUPFAM" id="SSF48208">
    <property type="entry name" value="Six-hairpin glycosidases"/>
    <property type="match status" value="1"/>
</dbReference>
<dbReference type="InterPro" id="IPR010401">
    <property type="entry name" value="AGL/Gdb1"/>
</dbReference>
<dbReference type="Pfam" id="PF06202">
    <property type="entry name" value="GDE_C"/>
    <property type="match status" value="1"/>
</dbReference>
<feature type="domain" description="Glycogen debranching enzyme C-terminal" evidence="1">
    <location>
        <begin position="275"/>
        <end position="638"/>
    </location>
</feature>
<dbReference type="GO" id="GO:0005980">
    <property type="term" value="P:glycogen catabolic process"/>
    <property type="evidence" value="ECO:0007669"/>
    <property type="project" value="InterPro"/>
</dbReference>
<dbReference type="PANTHER" id="PTHR10569">
    <property type="entry name" value="GLYCOGEN DEBRANCHING ENZYME"/>
    <property type="match status" value="1"/>
</dbReference>
<evidence type="ECO:0000259" key="1">
    <source>
        <dbReference type="Pfam" id="PF06202"/>
    </source>
</evidence>
<dbReference type="Gene3D" id="1.50.10.10">
    <property type="match status" value="1"/>
</dbReference>
<dbReference type="GO" id="GO:0004135">
    <property type="term" value="F:amylo-alpha-1,6-glucosidase activity"/>
    <property type="evidence" value="ECO:0007669"/>
    <property type="project" value="InterPro"/>
</dbReference>
<dbReference type="Pfam" id="PF12439">
    <property type="entry name" value="GDE_N"/>
    <property type="match status" value="1"/>
</dbReference>
<dbReference type="PANTHER" id="PTHR10569:SF2">
    <property type="entry name" value="GLYCOGEN DEBRANCHING ENZYME"/>
    <property type="match status" value="1"/>
</dbReference>
<dbReference type="Proteomes" id="UP000255036">
    <property type="component" value="Unassembled WGS sequence"/>
</dbReference>
<feature type="domain" description="Glycogen debranching enzyme bacterial and archaeal type N-terminal" evidence="2">
    <location>
        <begin position="20"/>
        <end position="229"/>
    </location>
</feature>
<sequence>MKIQLGKNEWKTFEKGQEKCYLLTNGLGGFSSLTMIGSNARNDHALMMTSVKAPNLRFHMITNVQEKLQIGEKIYDLSNQEYVNRTKNQYGFTYLQSASYEYFPQWTYQIEGIEIVKTIVMVHGENTVGVSYKIYSHNSQKAKLILTPLLRFTLKDQMLQKEQLFELNHNYIKSNGQMLYFQTNGLLERREPCYMKDLYFEYDARDGREAVGTAFVNHNIVIEIQEAEKEAFLIYSNQLEERKIQEILHKERSRMELLEAQCSIQNPAGRMLARNADQYIVYRESTRGKSIIAGYPFFGDWGRDTMIAMIGCTIVTKQFEAAKSILRTFQSYCRNGIMPNVFPEEGTQPFYNTVDASLLFIETVYQYYLATQDNVFVSEMYPVMKEIIQCYCNGTENHIHMDADGLIKAGADLEQLTWMDVRVGDVLPTPRHGKPVEVNAYWYNALMVMSQFSKELDDSKDYYEDLAGKVKESFIQVFWDDELGCLKDVISGTLADKQIRCNQIWALSMSFSMLDQEKSEKILGKVYEKLYTPYGLRSLAFDDNEFHAFCKGSAWDRDMAYHQGTVWAFPLGAYFRAYLRWSKDKVKAIQTVERQLQDLEPCLTEGCLGHIAEIYDGINPNESRGCFAQAWSVGEIVRVYELLERFQKEEQR</sequence>
<dbReference type="EMBL" id="QRCT01000049">
    <property type="protein sequence ID" value="RDU22388.1"/>
    <property type="molecule type" value="Genomic_DNA"/>
</dbReference>
<dbReference type="GO" id="GO:0004134">
    <property type="term" value="F:4-alpha-glucanotransferase activity"/>
    <property type="evidence" value="ECO:0007669"/>
    <property type="project" value="InterPro"/>
</dbReference>
<evidence type="ECO:0000313" key="3">
    <source>
        <dbReference type="EMBL" id="RDU22388.1"/>
    </source>
</evidence>
<dbReference type="InterPro" id="IPR032790">
    <property type="entry name" value="GDE_C"/>
</dbReference>
<dbReference type="NCBIfam" id="TIGR01561">
    <property type="entry name" value="gde_arch"/>
    <property type="match status" value="1"/>
</dbReference>
<dbReference type="InterPro" id="IPR006451">
    <property type="entry name" value="Glycogen_debranch_arc"/>
</dbReference>
<keyword evidence="4" id="KW-1185">Reference proteome</keyword>
<proteinExistence type="predicted"/>
<evidence type="ECO:0000259" key="2">
    <source>
        <dbReference type="Pfam" id="PF12439"/>
    </source>
</evidence>
<gene>
    <name evidence="3" type="ORF">DWV06_13910</name>
</gene>
<dbReference type="AlphaFoldDB" id="A0A371AS34"/>
<protein>
    <submittedName>
        <fullName evidence="3">Glycogen debranching protein</fullName>
    </submittedName>
</protein>
<dbReference type="OrthoDB" id="9761875at2"/>
<dbReference type="InterPro" id="IPR024742">
    <property type="entry name" value="Glycogen_debranch_N"/>
</dbReference>